<reference evidence="1" key="3">
    <citation type="submission" date="2025-09" db="UniProtKB">
        <authorList>
            <consortium name="Ensembl"/>
        </authorList>
    </citation>
    <scope>IDENTIFICATION</scope>
</reference>
<dbReference type="Proteomes" id="UP000007875">
    <property type="component" value="Unassembled WGS sequence"/>
</dbReference>
<sequence>MHAPHVPSTPFDGWWNGKTPDFDSRMVRYNDSLS</sequence>
<evidence type="ECO:0000313" key="2">
    <source>
        <dbReference type="Proteomes" id="UP000007875"/>
    </source>
</evidence>
<organism evidence="1 2">
    <name type="scientific">Ciona savignyi</name>
    <name type="common">Pacific transparent sea squirt</name>
    <dbReference type="NCBI Taxonomy" id="51511"/>
    <lineage>
        <taxon>Eukaryota</taxon>
        <taxon>Metazoa</taxon>
        <taxon>Chordata</taxon>
        <taxon>Tunicata</taxon>
        <taxon>Ascidiacea</taxon>
        <taxon>Phlebobranchia</taxon>
        <taxon>Cionidae</taxon>
        <taxon>Ciona</taxon>
    </lineage>
</organism>
<proteinExistence type="predicted"/>
<reference evidence="1" key="2">
    <citation type="submission" date="2025-08" db="UniProtKB">
        <authorList>
            <consortium name="Ensembl"/>
        </authorList>
    </citation>
    <scope>IDENTIFICATION</scope>
</reference>
<dbReference type="InParanoid" id="H2YVV5"/>
<keyword evidence="2" id="KW-1185">Reference proteome</keyword>
<dbReference type="GeneTree" id="ENSGT00530000067472"/>
<dbReference type="AlphaFoldDB" id="H2YVV5"/>
<protein>
    <submittedName>
        <fullName evidence="1">Uncharacterized protein</fullName>
    </submittedName>
</protein>
<dbReference type="HOGENOM" id="CLU_3379434_0_0_1"/>
<dbReference type="Ensembl" id="ENSCSAVT00000009583.1">
    <property type="protein sequence ID" value="ENSCSAVP00000009466.1"/>
    <property type="gene ID" value="ENSCSAVG00000005566.1"/>
</dbReference>
<name>H2YVV5_CIOSA</name>
<accession>H2YVV5</accession>
<reference evidence="2" key="1">
    <citation type="submission" date="2003-08" db="EMBL/GenBank/DDBJ databases">
        <authorList>
            <person name="Birren B."/>
            <person name="Nusbaum C."/>
            <person name="Abebe A."/>
            <person name="Abouelleil A."/>
            <person name="Adekoya E."/>
            <person name="Ait-zahra M."/>
            <person name="Allen N."/>
            <person name="Allen T."/>
            <person name="An P."/>
            <person name="Anderson M."/>
            <person name="Anderson S."/>
            <person name="Arachchi H."/>
            <person name="Armbruster J."/>
            <person name="Bachantsang P."/>
            <person name="Baldwin J."/>
            <person name="Barry A."/>
            <person name="Bayul T."/>
            <person name="Blitshsteyn B."/>
            <person name="Bloom T."/>
            <person name="Blye J."/>
            <person name="Boguslavskiy L."/>
            <person name="Borowsky M."/>
            <person name="Boukhgalter B."/>
            <person name="Brunache A."/>
            <person name="Butler J."/>
            <person name="Calixte N."/>
            <person name="Calvo S."/>
            <person name="Camarata J."/>
            <person name="Campo K."/>
            <person name="Chang J."/>
            <person name="Cheshatsang Y."/>
            <person name="Citroen M."/>
            <person name="Collymore A."/>
            <person name="Considine T."/>
            <person name="Cook A."/>
            <person name="Cooke P."/>
            <person name="Corum B."/>
            <person name="Cuomo C."/>
            <person name="David R."/>
            <person name="Dawoe T."/>
            <person name="Degray S."/>
            <person name="Dodge S."/>
            <person name="Dooley K."/>
            <person name="Dorje P."/>
            <person name="Dorjee K."/>
            <person name="Dorris L."/>
            <person name="Duffey N."/>
            <person name="Dupes A."/>
            <person name="Elkins T."/>
            <person name="Engels R."/>
            <person name="Erickson J."/>
            <person name="Farina A."/>
            <person name="Faro S."/>
            <person name="Ferreira P."/>
            <person name="Fischer H."/>
            <person name="Fitzgerald M."/>
            <person name="Foley K."/>
            <person name="Gage D."/>
            <person name="Galagan J."/>
            <person name="Gearin G."/>
            <person name="Gnerre S."/>
            <person name="Gnirke A."/>
            <person name="Goyette A."/>
            <person name="Graham J."/>
            <person name="Grandbois E."/>
            <person name="Gyaltsen K."/>
            <person name="Hafez N."/>
            <person name="Hagopian D."/>
            <person name="Hagos B."/>
            <person name="Hall J."/>
            <person name="Hatcher B."/>
            <person name="Heller A."/>
            <person name="Higgins H."/>
            <person name="Honan T."/>
            <person name="Horn A."/>
            <person name="Houde N."/>
            <person name="Hughes L."/>
            <person name="Hulme W."/>
            <person name="Husby E."/>
            <person name="Iliev I."/>
            <person name="Jaffe D."/>
            <person name="Jones C."/>
            <person name="Kamal M."/>
            <person name="Kamat A."/>
            <person name="Kamvysselis M."/>
            <person name="Karlsson E."/>
            <person name="Kells C."/>
            <person name="Kieu A."/>
            <person name="Kisner P."/>
            <person name="Kodira C."/>
            <person name="Kulbokas E."/>
            <person name="Labutti K."/>
            <person name="Lama D."/>
            <person name="Landers T."/>
            <person name="Leger J."/>
            <person name="Levine S."/>
            <person name="Lewis D."/>
            <person name="Lewis T."/>
            <person name="Lindblad-toh K."/>
            <person name="Liu X."/>
            <person name="Lokyitsang T."/>
            <person name="Lokyitsang Y."/>
            <person name="Lucien O."/>
            <person name="Lui A."/>
            <person name="Ma L.J."/>
            <person name="Mabbitt R."/>
            <person name="Macdonald J."/>
            <person name="Maclean C."/>
            <person name="Major J."/>
            <person name="Manning J."/>
            <person name="Marabella R."/>
            <person name="Maru K."/>
            <person name="Matthews C."/>
            <person name="Mauceli E."/>
            <person name="Mccarthy M."/>
            <person name="Mcdonough S."/>
            <person name="Mcghee T."/>
            <person name="Meldrim J."/>
            <person name="Meneus L."/>
            <person name="Mesirov J."/>
            <person name="Mihalev A."/>
            <person name="Mihova T."/>
            <person name="Mikkelsen T."/>
            <person name="Mlenga V."/>
            <person name="Moru K."/>
            <person name="Mozes J."/>
            <person name="Mulrain L."/>
            <person name="Munson G."/>
            <person name="Naylor J."/>
            <person name="Newes C."/>
            <person name="Nguyen C."/>
            <person name="Nguyen N."/>
            <person name="Nguyen T."/>
            <person name="Nicol R."/>
            <person name="Nielsen C."/>
            <person name="Nizzari M."/>
            <person name="Norbu C."/>
            <person name="Norbu N."/>
            <person name="O'donnell P."/>
            <person name="Okoawo O."/>
            <person name="O'leary S."/>
            <person name="Omotosho B."/>
            <person name="O'neill K."/>
            <person name="Osman S."/>
            <person name="Parker S."/>
            <person name="Perrin D."/>
            <person name="Phunkhang P."/>
            <person name="Piqani B."/>
            <person name="Purcell S."/>
            <person name="Rachupka T."/>
            <person name="Ramasamy U."/>
            <person name="Rameau R."/>
            <person name="Ray V."/>
            <person name="Raymond C."/>
            <person name="Retta R."/>
            <person name="Richardson S."/>
            <person name="Rise C."/>
            <person name="Rodriguez J."/>
            <person name="Rogers J."/>
            <person name="Rogov P."/>
            <person name="Rutman M."/>
            <person name="Schupbach R."/>
            <person name="Seaman C."/>
            <person name="Settipalli S."/>
            <person name="Sharpe T."/>
            <person name="Sheridan J."/>
            <person name="Sherpa N."/>
            <person name="Shi J."/>
            <person name="Smirnov S."/>
            <person name="Smith C."/>
            <person name="Sougnez C."/>
            <person name="Spencer B."/>
            <person name="Stalker J."/>
            <person name="Stange-thomann N."/>
            <person name="Stavropoulos S."/>
            <person name="Stetson K."/>
            <person name="Stone C."/>
            <person name="Stone S."/>
            <person name="Stubbs M."/>
            <person name="Talamas J."/>
            <person name="Tchuinga P."/>
            <person name="Tenzing P."/>
            <person name="Tesfaye S."/>
            <person name="Theodore J."/>
            <person name="Thoulutsang Y."/>
            <person name="Topham K."/>
            <person name="Towey S."/>
            <person name="Tsamla T."/>
            <person name="Tsomo N."/>
            <person name="Vallee D."/>
            <person name="Vassiliev H."/>
            <person name="Venkataraman V."/>
            <person name="Vinson J."/>
            <person name="Vo A."/>
            <person name="Wade C."/>
            <person name="Wang S."/>
            <person name="Wangchuk T."/>
            <person name="Wangdi T."/>
            <person name="Whittaker C."/>
            <person name="Wilkinson J."/>
            <person name="Wu Y."/>
            <person name="Wyman D."/>
            <person name="Yadav S."/>
            <person name="Yang S."/>
            <person name="Yang X."/>
            <person name="Yeager S."/>
            <person name="Yee E."/>
            <person name="Young G."/>
            <person name="Zainoun J."/>
            <person name="Zembeck L."/>
            <person name="Zimmer A."/>
            <person name="Zody M."/>
            <person name="Lander E."/>
        </authorList>
    </citation>
    <scope>NUCLEOTIDE SEQUENCE [LARGE SCALE GENOMIC DNA]</scope>
</reference>
<evidence type="ECO:0000313" key="1">
    <source>
        <dbReference type="Ensembl" id="ENSCSAVP00000009466.1"/>
    </source>
</evidence>